<dbReference type="Gene3D" id="2.40.160.110">
    <property type="match status" value="1"/>
</dbReference>
<feature type="signal peptide" evidence="23">
    <location>
        <begin position="1"/>
        <end position="17"/>
    </location>
</feature>
<comment type="caution">
    <text evidence="20">Lacks conserved residue(s) required for the propagation of feature annotation.</text>
</comment>
<protein>
    <recommendedName>
        <fullName evidence="18">Lysosome-associated membrane glycoprotein 5</fullName>
    </recommendedName>
    <alternativeName>
        <fullName evidence="19">Lysosome-associated membrane protein 5</fullName>
    </alternativeName>
</protein>
<dbReference type="Pfam" id="PF01299">
    <property type="entry name" value="Lamp2-like_luminal"/>
    <property type="match status" value="1"/>
</dbReference>
<evidence type="ECO:0000256" key="14">
    <source>
        <dbReference type="ARBA" id="ARBA00023329"/>
    </source>
</evidence>
<comment type="subcellular location">
    <subcellularLocation>
        <location evidence="4">Cell projection</location>
        <location evidence="4">Dendrite</location>
    </subcellularLocation>
    <subcellularLocation>
        <location evidence="17">Cell projection</location>
        <location evidence="17">Growth cone membrane</location>
        <topology evidence="17">Single-pass type I membrane protein</topology>
    </subcellularLocation>
    <subcellularLocation>
        <location evidence="15">Cytoplasmic vesicle</location>
        <location evidence="15">Secretory vesicle</location>
        <location evidence="15">Synaptic vesicle membrane</location>
        <topology evidence="15">Single-pass type I membrane protein</topology>
    </subcellularLocation>
    <subcellularLocation>
        <location evidence="2">Early endosome membrane</location>
        <topology evidence="2">Single-pass type I membrane protein</topology>
    </subcellularLocation>
    <subcellularLocation>
        <location evidence="1">Endoplasmic reticulum-Golgi intermediate compartment membrane</location>
        <topology evidence="1">Single-pass type I membrane protein</topology>
    </subcellularLocation>
    <subcellularLocation>
        <location evidence="20">Membrane</location>
        <topology evidence="20">Single-pass type I membrane protein</topology>
    </subcellularLocation>
    <subcellularLocation>
        <location evidence="3">Recycling endosome</location>
    </subcellularLocation>
</comment>
<evidence type="ECO:0000256" key="16">
    <source>
        <dbReference type="ARBA" id="ARBA00053950"/>
    </source>
</evidence>
<keyword evidence="7 23" id="KW-0732">Signal</keyword>
<evidence type="ECO:0000256" key="22">
    <source>
        <dbReference type="SAM" id="Phobius"/>
    </source>
</evidence>
<feature type="region of interest" description="Disordered" evidence="21">
    <location>
        <begin position="31"/>
        <end position="80"/>
    </location>
</feature>
<dbReference type="GO" id="GO:0031902">
    <property type="term" value="C:late endosome membrane"/>
    <property type="evidence" value="ECO:0007669"/>
    <property type="project" value="TreeGrafter"/>
</dbReference>
<dbReference type="GO" id="GO:0072594">
    <property type="term" value="P:establishment of protein localization to organelle"/>
    <property type="evidence" value="ECO:0007669"/>
    <property type="project" value="TreeGrafter"/>
</dbReference>
<evidence type="ECO:0000256" key="4">
    <source>
        <dbReference type="ARBA" id="ARBA00004279"/>
    </source>
</evidence>
<reference evidence="26 27" key="1">
    <citation type="journal article" date="2022" name="Nat. Ecol. Evol.">
        <title>A masculinizing supergene underlies an exaggerated male reproductive morph in a spider.</title>
        <authorList>
            <person name="Hendrickx F."/>
            <person name="De Corte Z."/>
            <person name="Sonet G."/>
            <person name="Van Belleghem S.M."/>
            <person name="Kostlbacher S."/>
            <person name="Vangestel C."/>
        </authorList>
    </citation>
    <scope>NUCLEOTIDE SEQUENCE [LARGE SCALE GENOMIC DNA]</scope>
    <source>
        <strain evidence="26">W744_W776</strain>
    </source>
</reference>
<feature type="chain" id="PRO_5043720018" description="Lysosome-associated membrane glycoprotein 5" evidence="23">
    <location>
        <begin position="18"/>
        <end position="263"/>
    </location>
</feature>
<dbReference type="PRINTS" id="PR00336">
    <property type="entry name" value="LYSASSOCTDMP"/>
</dbReference>
<evidence type="ECO:0000256" key="5">
    <source>
        <dbReference type="ARBA" id="ARBA00009644"/>
    </source>
</evidence>
<evidence type="ECO:0000256" key="19">
    <source>
        <dbReference type="ARBA" id="ARBA00076257"/>
    </source>
</evidence>
<comment type="caution">
    <text evidence="26">The sequence shown here is derived from an EMBL/GenBank/DDBJ whole genome shotgun (WGS) entry which is preliminary data.</text>
</comment>
<sequence length="263" mass="29016">MLLFCNLVCVVIGLVYGQETRPLLRTNSTTLPSISTTELPTSTLLSTSPSESPANTTTEVPTTTQAPITTKPPRPDEGSWTVTEKNVTCIRADLAIEFEIPSQNATIFLSPNATSTRSSCSLSNTTQALILEYDDYILTFEFEKDATSTYVRNVSFIYSSFRPDVFYNDTKLFLVKNGNSYLCKTTDFIHLGNATMYIYTIQLQAFATADETGFGKIEECELDDLVNDIIPIAVACALAGLTILVLIVYLIMRKSPQRGYTSV</sequence>
<keyword evidence="8" id="KW-0967">Endosome</keyword>
<evidence type="ECO:0000256" key="18">
    <source>
        <dbReference type="ARBA" id="ARBA00074379"/>
    </source>
</evidence>
<keyword evidence="13" id="KW-0966">Cell projection</keyword>
<dbReference type="PROSITE" id="PS51407">
    <property type="entry name" value="LAMP_3"/>
    <property type="match status" value="1"/>
</dbReference>
<keyword evidence="12" id="KW-0325">Glycoprotein</keyword>
<dbReference type="EMBL" id="JAFNEN010000874">
    <property type="protein sequence ID" value="KAG8176492.1"/>
    <property type="molecule type" value="Genomic_DNA"/>
</dbReference>
<feature type="disulfide bond" evidence="20">
    <location>
        <begin position="183"/>
        <end position="220"/>
    </location>
</feature>
<accession>A0AAV6TYD1</accession>
<dbReference type="PANTHER" id="PTHR11506:SF35">
    <property type="entry name" value="LYSOSOME-ASSOCIATED MEMBRANE GLYCOPROTEIN 5"/>
    <property type="match status" value="1"/>
</dbReference>
<comment type="similarity">
    <text evidence="5 20">Belongs to the LAMP family.</text>
</comment>
<dbReference type="GO" id="GO:0005765">
    <property type="term" value="C:lysosomal membrane"/>
    <property type="evidence" value="ECO:0007669"/>
    <property type="project" value="TreeGrafter"/>
</dbReference>
<dbReference type="Pfam" id="PF21222">
    <property type="entry name" value="Lamp2_2nd"/>
    <property type="match status" value="1"/>
</dbReference>
<feature type="transmembrane region" description="Helical" evidence="22">
    <location>
        <begin position="229"/>
        <end position="252"/>
    </location>
</feature>
<evidence type="ECO:0000256" key="15">
    <source>
        <dbReference type="ARBA" id="ARBA00029428"/>
    </source>
</evidence>
<feature type="compositionally biased region" description="Low complexity" evidence="21">
    <location>
        <begin position="31"/>
        <end position="71"/>
    </location>
</feature>
<keyword evidence="27" id="KW-1185">Reference proteome</keyword>
<feature type="domain" description="Lysosome-associated membrane glycoprotein 2-like transmembrane" evidence="25">
    <location>
        <begin position="230"/>
        <end position="260"/>
    </location>
</feature>
<evidence type="ECO:0000256" key="23">
    <source>
        <dbReference type="SAM" id="SignalP"/>
    </source>
</evidence>
<evidence type="ECO:0000256" key="11">
    <source>
        <dbReference type="ARBA" id="ARBA00023136"/>
    </source>
</evidence>
<dbReference type="InterPro" id="IPR048528">
    <property type="entry name" value="Lamp2-like_luminal"/>
</dbReference>
<evidence type="ECO:0000256" key="21">
    <source>
        <dbReference type="SAM" id="MobiDB-lite"/>
    </source>
</evidence>
<evidence type="ECO:0000313" key="27">
    <source>
        <dbReference type="Proteomes" id="UP000827092"/>
    </source>
</evidence>
<evidence type="ECO:0000256" key="9">
    <source>
        <dbReference type="ARBA" id="ARBA00022989"/>
    </source>
</evidence>
<evidence type="ECO:0000256" key="12">
    <source>
        <dbReference type="ARBA" id="ARBA00023180"/>
    </source>
</evidence>
<evidence type="ECO:0000256" key="10">
    <source>
        <dbReference type="ARBA" id="ARBA00023018"/>
    </source>
</evidence>
<organism evidence="26 27">
    <name type="scientific">Oedothorax gibbosus</name>
    <dbReference type="NCBI Taxonomy" id="931172"/>
    <lineage>
        <taxon>Eukaryota</taxon>
        <taxon>Metazoa</taxon>
        <taxon>Ecdysozoa</taxon>
        <taxon>Arthropoda</taxon>
        <taxon>Chelicerata</taxon>
        <taxon>Arachnida</taxon>
        <taxon>Araneae</taxon>
        <taxon>Araneomorphae</taxon>
        <taxon>Entelegynae</taxon>
        <taxon>Araneoidea</taxon>
        <taxon>Linyphiidae</taxon>
        <taxon>Erigoninae</taxon>
        <taxon>Oedothorax</taxon>
    </lineage>
</organism>
<evidence type="ECO:0000256" key="8">
    <source>
        <dbReference type="ARBA" id="ARBA00022753"/>
    </source>
</evidence>
<evidence type="ECO:0000256" key="3">
    <source>
        <dbReference type="ARBA" id="ARBA00004172"/>
    </source>
</evidence>
<keyword evidence="20" id="KW-1015">Disulfide bond</keyword>
<comment type="function">
    <text evidence="16">Plays a role in short-term synaptic plasticity in a subset of GABAergic neurons in the brain.</text>
</comment>
<evidence type="ECO:0000256" key="6">
    <source>
        <dbReference type="ARBA" id="ARBA00022692"/>
    </source>
</evidence>
<evidence type="ECO:0000256" key="20">
    <source>
        <dbReference type="PROSITE-ProRule" id="PRU00740"/>
    </source>
</evidence>
<keyword evidence="10" id="KW-0770">Synapse</keyword>
<evidence type="ECO:0000256" key="7">
    <source>
        <dbReference type="ARBA" id="ARBA00022729"/>
    </source>
</evidence>
<proteinExistence type="inferred from homology"/>
<evidence type="ECO:0000256" key="2">
    <source>
        <dbReference type="ARBA" id="ARBA00004158"/>
    </source>
</evidence>
<evidence type="ECO:0000259" key="24">
    <source>
        <dbReference type="Pfam" id="PF01299"/>
    </source>
</evidence>
<keyword evidence="6 20" id="KW-0812">Transmembrane</keyword>
<evidence type="ECO:0000259" key="25">
    <source>
        <dbReference type="Pfam" id="PF21222"/>
    </source>
</evidence>
<dbReference type="AlphaFoldDB" id="A0AAV6TYD1"/>
<evidence type="ECO:0000256" key="1">
    <source>
        <dbReference type="ARBA" id="ARBA00004151"/>
    </source>
</evidence>
<dbReference type="PANTHER" id="PTHR11506">
    <property type="entry name" value="LYSOSOME-ASSOCIATED MEMBRANE GLYCOPROTEIN"/>
    <property type="match status" value="1"/>
</dbReference>
<dbReference type="GO" id="GO:0005886">
    <property type="term" value="C:plasma membrane"/>
    <property type="evidence" value="ECO:0007669"/>
    <property type="project" value="UniProtKB-SubCell"/>
</dbReference>
<keyword evidence="9 22" id="KW-1133">Transmembrane helix</keyword>
<dbReference type="InterPro" id="IPR048524">
    <property type="entry name" value="Lamp2-like_TM"/>
</dbReference>
<gene>
    <name evidence="26" type="ORF">JTE90_024921</name>
</gene>
<evidence type="ECO:0000256" key="13">
    <source>
        <dbReference type="ARBA" id="ARBA00023273"/>
    </source>
</evidence>
<keyword evidence="14" id="KW-0968">Cytoplasmic vesicle</keyword>
<evidence type="ECO:0000313" key="26">
    <source>
        <dbReference type="EMBL" id="KAG8176492.1"/>
    </source>
</evidence>
<dbReference type="InterPro" id="IPR002000">
    <property type="entry name" value="Lysosome-assoc_membr_glycop"/>
</dbReference>
<evidence type="ECO:0000256" key="17">
    <source>
        <dbReference type="ARBA" id="ARBA00060492"/>
    </source>
</evidence>
<keyword evidence="11 20" id="KW-0472">Membrane</keyword>
<feature type="domain" description="Lysosome-associated membrane glycoprotein 2-like luminal" evidence="24">
    <location>
        <begin position="76"/>
        <end position="207"/>
    </location>
</feature>
<dbReference type="Proteomes" id="UP000827092">
    <property type="component" value="Unassembled WGS sequence"/>
</dbReference>
<name>A0AAV6TYD1_9ARAC</name>